<organism evidence="1 2">
    <name type="scientific">Alkalimonas delamerensis</name>
    <dbReference type="NCBI Taxonomy" id="265981"/>
    <lineage>
        <taxon>Bacteria</taxon>
        <taxon>Pseudomonadati</taxon>
        <taxon>Pseudomonadota</taxon>
        <taxon>Gammaproteobacteria</taxon>
        <taxon>Alkalimonas</taxon>
    </lineage>
</organism>
<accession>A0ABT9GQN1</accession>
<dbReference type="Proteomes" id="UP001236258">
    <property type="component" value="Unassembled WGS sequence"/>
</dbReference>
<comment type="caution">
    <text evidence="1">The sequence shown here is derived from an EMBL/GenBank/DDBJ whole genome shotgun (WGS) entry which is preliminary data.</text>
</comment>
<reference evidence="1 2" key="1">
    <citation type="submission" date="2023-08" db="EMBL/GenBank/DDBJ databases">
        <authorList>
            <person name="Joshi A."/>
            <person name="Thite S."/>
        </authorList>
    </citation>
    <scope>NUCLEOTIDE SEQUENCE [LARGE SCALE GENOMIC DNA]</scope>
    <source>
        <strain evidence="1 2">1E1</strain>
    </source>
</reference>
<sequence length="187" mass="21578">MRHSMLIILIALQGCSQKYCEQLDLSKFAAQDTALYCDQRLLSDNEMKECVERRDEYPRSFHQYYGLDGPLFIYEYPSNKHLIDEQLLTEFGTYLLAVAFDVSAVEDATLLAKSEAIANYLLASGVDPFSPYKTEMAPVAWLIPNALILRSVPATEKMWTIVKRYYPPAEHELSQQVDLYLRYCKQK</sequence>
<evidence type="ECO:0008006" key="3">
    <source>
        <dbReference type="Google" id="ProtNLM"/>
    </source>
</evidence>
<gene>
    <name evidence="1" type="ORF">Q3O59_09540</name>
</gene>
<protein>
    <recommendedName>
        <fullName evidence="3">DUF4136 domain-containing protein</fullName>
    </recommendedName>
</protein>
<proteinExistence type="predicted"/>
<evidence type="ECO:0000313" key="2">
    <source>
        <dbReference type="Proteomes" id="UP001236258"/>
    </source>
</evidence>
<keyword evidence="2" id="KW-1185">Reference proteome</keyword>
<dbReference type="EMBL" id="JAUZVY010000003">
    <property type="protein sequence ID" value="MDP4529274.1"/>
    <property type="molecule type" value="Genomic_DNA"/>
</dbReference>
<evidence type="ECO:0000313" key="1">
    <source>
        <dbReference type="EMBL" id="MDP4529274.1"/>
    </source>
</evidence>
<name>A0ABT9GQN1_9GAMM</name>
<dbReference type="PROSITE" id="PS51257">
    <property type="entry name" value="PROKAR_LIPOPROTEIN"/>
    <property type="match status" value="1"/>
</dbReference>
<dbReference type="RefSeq" id="WP_305945364.1">
    <property type="nucleotide sequence ID" value="NZ_JAUZVY010000003.1"/>
</dbReference>